<evidence type="ECO:0000256" key="1">
    <source>
        <dbReference type="ARBA" id="ARBA00000971"/>
    </source>
</evidence>
<gene>
    <name evidence="6" type="ORF">PYX00_011483</name>
</gene>
<dbReference type="EMBL" id="JARGDH010000006">
    <property type="protein sequence ID" value="KAL0265768.1"/>
    <property type="molecule type" value="Genomic_DNA"/>
</dbReference>
<keyword evidence="3 4" id="KW-0413">Isomerase</keyword>
<dbReference type="GO" id="GO:0006457">
    <property type="term" value="P:protein folding"/>
    <property type="evidence" value="ECO:0007669"/>
    <property type="project" value="InterPro"/>
</dbReference>
<evidence type="ECO:0000256" key="2">
    <source>
        <dbReference type="ARBA" id="ARBA00023110"/>
    </source>
</evidence>
<feature type="domain" description="PPIase cyclophilin-type" evidence="5">
    <location>
        <begin position="22"/>
        <end position="184"/>
    </location>
</feature>
<dbReference type="PRINTS" id="PR00153">
    <property type="entry name" value="CSAPPISMRASE"/>
</dbReference>
<dbReference type="AlphaFoldDB" id="A0AAW2H7Q6"/>
<dbReference type="EC" id="5.2.1.8" evidence="4"/>
<dbReference type="GO" id="GO:0016018">
    <property type="term" value="F:cyclosporin A binding"/>
    <property type="evidence" value="ECO:0007669"/>
    <property type="project" value="TreeGrafter"/>
</dbReference>
<dbReference type="PROSITE" id="PS00170">
    <property type="entry name" value="CSA_PPIASE_1"/>
    <property type="match status" value="1"/>
</dbReference>
<comment type="similarity">
    <text evidence="4">Belongs to the cyclophilin-type PPIase family.</text>
</comment>
<organism evidence="6">
    <name type="scientific">Menopon gallinae</name>
    <name type="common">poultry shaft louse</name>
    <dbReference type="NCBI Taxonomy" id="328185"/>
    <lineage>
        <taxon>Eukaryota</taxon>
        <taxon>Metazoa</taxon>
        <taxon>Ecdysozoa</taxon>
        <taxon>Arthropoda</taxon>
        <taxon>Hexapoda</taxon>
        <taxon>Insecta</taxon>
        <taxon>Pterygota</taxon>
        <taxon>Neoptera</taxon>
        <taxon>Paraneoptera</taxon>
        <taxon>Psocodea</taxon>
        <taxon>Troctomorpha</taxon>
        <taxon>Phthiraptera</taxon>
        <taxon>Amblycera</taxon>
        <taxon>Menoponidae</taxon>
        <taxon>Menopon</taxon>
    </lineage>
</organism>
<evidence type="ECO:0000256" key="4">
    <source>
        <dbReference type="RuleBase" id="RU363019"/>
    </source>
</evidence>
<dbReference type="PIRSF" id="PIRSF001467">
    <property type="entry name" value="Peptidylpro_ismrse"/>
    <property type="match status" value="1"/>
</dbReference>
<dbReference type="PANTHER" id="PTHR11071">
    <property type="entry name" value="PEPTIDYL-PROLYL CIS-TRANS ISOMERASE"/>
    <property type="match status" value="1"/>
</dbReference>
<sequence length="185" mass="20762">MENVQKTAEQLKDKKVFLDISYTPRGKSSPKTERLTITLFADKVPRTCHNFVRFVEGVERNGKTYSYKNNIFHRIIDDFMIQGGDVTHRNGRGGFSVYGERFEDESFDVKHTKAGLLSMANAGKNTNGSQFFITVRATPWLDGKHVVFGEVDASCMCHLNEISKVETNAGDSPRHLVEIVGCGLI</sequence>
<accession>A0AAW2H7Q6</accession>
<dbReference type="InterPro" id="IPR020892">
    <property type="entry name" value="Cyclophilin-type_PPIase_CS"/>
</dbReference>
<evidence type="ECO:0000313" key="6">
    <source>
        <dbReference type="EMBL" id="KAL0265768.1"/>
    </source>
</evidence>
<keyword evidence="2 4" id="KW-0697">Rotamase</keyword>
<comment type="function">
    <text evidence="4">PPIases accelerate the folding of proteins. It catalyzes the cis-trans isomerization of proline imidic peptide bonds in oligopeptides.</text>
</comment>
<dbReference type="InterPro" id="IPR024936">
    <property type="entry name" value="Cyclophilin-type_PPIase"/>
</dbReference>
<dbReference type="PROSITE" id="PS50072">
    <property type="entry name" value="CSA_PPIASE_2"/>
    <property type="match status" value="1"/>
</dbReference>
<dbReference type="Pfam" id="PF00160">
    <property type="entry name" value="Pro_isomerase"/>
    <property type="match status" value="1"/>
</dbReference>
<dbReference type="InterPro" id="IPR002130">
    <property type="entry name" value="Cyclophilin-type_PPIase_dom"/>
</dbReference>
<dbReference type="FunFam" id="2.40.100.10:FF:000025">
    <property type="entry name" value="Peptidyl-prolyl cis-trans isomerase CYP19-2"/>
    <property type="match status" value="1"/>
</dbReference>
<reference evidence="6" key="1">
    <citation type="journal article" date="2024" name="Gigascience">
        <title>Chromosome-level genome of the poultry shaft louse Menopon gallinae provides insight into the host-switching and adaptive evolution of parasitic lice.</title>
        <authorList>
            <person name="Xu Y."/>
            <person name="Ma L."/>
            <person name="Liu S."/>
            <person name="Liang Y."/>
            <person name="Liu Q."/>
            <person name="He Z."/>
            <person name="Tian L."/>
            <person name="Duan Y."/>
            <person name="Cai W."/>
            <person name="Li H."/>
            <person name="Song F."/>
        </authorList>
    </citation>
    <scope>NUCLEOTIDE SEQUENCE</scope>
    <source>
        <strain evidence="6">Cailab_2023a</strain>
    </source>
</reference>
<name>A0AAW2H7Q6_9NEOP</name>
<dbReference type="GO" id="GO:0005737">
    <property type="term" value="C:cytoplasm"/>
    <property type="evidence" value="ECO:0007669"/>
    <property type="project" value="TreeGrafter"/>
</dbReference>
<proteinExistence type="inferred from homology"/>
<dbReference type="Gene3D" id="2.40.100.10">
    <property type="entry name" value="Cyclophilin-like"/>
    <property type="match status" value="1"/>
</dbReference>
<dbReference type="PANTHER" id="PTHR11071:SF561">
    <property type="entry name" value="PEPTIDYL-PROLYL CIS-TRANS ISOMERASE D-RELATED"/>
    <property type="match status" value="1"/>
</dbReference>
<comment type="catalytic activity">
    <reaction evidence="1 4">
        <text>[protein]-peptidylproline (omega=180) = [protein]-peptidylproline (omega=0)</text>
        <dbReference type="Rhea" id="RHEA:16237"/>
        <dbReference type="Rhea" id="RHEA-COMP:10747"/>
        <dbReference type="Rhea" id="RHEA-COMP:10748"/>
        <dbReference type="ChEBI" id="CHEBI:83833"/>
        <dbReference type="ChEBI" id="CHEBI:83834"/>
        <dbReference type="EC" id="5.2.1.8"/>
    </reaction>
</comment>
<evidence type="ECO:0000256" key="3">
    <source>
        <dbReference type="ARBA" id="ARBA00023235"/>
    </source>
</evidence>
<dbReference type="SUPFAM" id="SSF50891">
    <property type="entry name" value="Cyclophilin-like"/>
    <property type="match status" value="1"/>
</dbReference>
<protein>
    <recommendedName>
        <fullName evidence="4">Peptidyl-prolyl cis-trans isomerase</fullName>
        <shortName evidence="4">PPIase</shortName>
        <ecNumber evidence="4">5.2.1.8</ecNumber>
    </recommendedName>
</protein>
<dbReference type="GO" id="GO:0003755">
    <property type="term" value="F:peptidyl-prolyl cis-trans isomerase activity"/>
    <property type="evidence" value="ECO:0007669"/>
    <property type="project" value="UniProtKB-UniRule"/>
</dbReference>
<dbReference type="InterPro" id="IPR029000">
    <property type="entry name" value="Cyclophilin-like_dom_sf"/>
</dbReference>
<comment type="caution">
    <text evidence="6">The sequence shown here is derived from an EMBL/GenBank/DDBJ whole genome shotgun (WGS) entry which is preliminary data.</text>
</comment>
<evidence type="ECO:0000259" key="5">
    <source>
        <dbReference type="PROSITE" id="PS50072"/>
    </source>
</evidence>